<dbReference type="Proteomes" id="UP001595923">
    <property type="component" value="Unassembled WGS sequence"/>
</dbReference>
<evidence type="ECO:0000313" key="3">
    <source>
        <dbReference type="EMBL" id="MFC4564385.1"/>
    </source>
</evidence>
<reference evidence="4" key="1">
    <citation type="journal article" date="2019" name="Int. J. Syst. Evol. Microbiol.">
        <title>The Global Catalogue of Microorganisms (GCM) 10K type strain sequencing project: providing services to taxonomists for standard genome sequencing and annotation.</title>
        <authorList>
            <consortium name="The Broad Institute Genomics Platform"/>
            <consortium name="The Broad Institute Genome Sequencing Center for Infectious Disease"/>
            <person name="Wu L."/>
            <person name="Ma J."/>
        </authorList>
    </citation>
    <scope>NUCLEOTIDE SEQUENCE [LARGE SCALE GENOMIC DNA]</scope>
    <source>
        <strain evidence="4">XZYJ18</strain>
    </source>
</reference>
<feature type="compositionally biased region" description="Pro residues" evidence="1">
    <location>
        <begin position="257"/>
        <end position="266"/>
    </location>
</feature>
<keyword evidence="2" id="KW-1133">Transmembrane helix</keyword>
<evidence type="ECO:0000256" key="1">
    <source>
        <dbReference type="SAM" id="MobiDB-lite"/>
    </source>
</evidence>
<dbReference type="InterPro" id="IPR008979">
    <property type="entry name" value="Galactose-bd-like_sf"/>
</dbReference>
<dbReference type="Gene3D" id="3.30.200.20">
    <property type="entry name" value="Phosphorylase Kinase, domain 1"/>
    <property type="match status" value="1"/>
</dbReference>
<name>A0ABV9DZR0_9ACTN</name>
<proteinExistence type="predicted"/>
<evidence type="ECO:0000256" key="2">
    <source>
        <dbReference type="SAM" id="Phobius"/>
    </source>
</evidence>
<feature type="transmembrane region" description="Helical" evidence="2">
    <location>
        <begin position="310"/>
        <end position="331"/>
    </location>
</feature>
<feature type="region of interest" description="Disordered" evidence="1">
    <location>
        <begin position="365"/>
        <end position="403"/>
    </location>
</feature>
<comment type="caution">
    <text evidence="3">The sequence shown here is derived from an EMBL/GenBank/DDBJ whole genome shotgun (WGS) entry which is preliminary data.</text>
</comment>
<sequence length="506" mass="52528">MSTFMIEPGARLAGRYRLDELVSETGGATLWKATDETLARLVAVWTFAEGFPRTAEVVRAARATSRVADSRVTQVFDADDSGPTAYVVEEWVVGQSLTDLLAQGPLEPDRAAGLVAEAAETLATAHATGLYHLHLTPGKLMWSVGGAVKVTGIGVDAALHGITSPDPACHDAQGLGKLLYAALTAHWPDGPQSGLRPAPVVSGRPCQPSQIRAGVPERLNEIVCRAAFQTPMRGGPLTSAREIADALADVPRLVPLPLAPHTPTAPEPEKGTSRHTGEFGAQAAPPAPPSRRAYRSSDHQGGSGVGSSRLIRVLIGVIGALVFAAVVILAWNIGSSMSGDGDGAVPSDDGGTAAEEPEELAVLEPAGADGFDPDPGDGEEHGDRAPNAIDGDPATAWNTQTYQGPDFGNLKSGVGLILDMGDPAEVHEATLNLGSGSHDLEILVGDAADMSQLESVAAESGVSGEIDVKLADPAEGRYVVIWFTDVPQDGDGYRGTINEVELRGKT</sequence>
<dbReference type="SUPFAM" id="SSF49785">
    <property type="entry name" value="Galactose-binding domain-like"/>
    <property type="match status" value="1"/>
</dbReference>
<dbReference type="EMBL" id="JBHSFQ010000024">
    <property type="protein sequence ID" value="MFC4564385.1"/>
    <property type="molecule type" value="Genomic_DNA"/>
</dbReference>
<dbReference type="CDD" id="cd13973">
    <property type="entry name" value="PK_MviN-like"/>
    <property type="match status" value="1"/>
</dbReference>
<keyword evidence="3" id="KW-0808">Transferase</keyword>
<keyword evidence="2" id="KW-0812">Transmembrane</keyword>
<dbReference type="Gene3D" id="2.60.120.260">
    <property type="entry name" value="Galactose-binding domain-like"/>
    <property type="match status" value="1"/>
</dbReference>
<feature type="region of interest" description="Disordered" evidence="1">
    <location>
        <begin position="255"/>
        <end position="305"/>
    </location>
</feature>
<feature type="compositionally biased region" description="Basic and acidic residues" evidence="1">
    <location>
        <begin position="267"/>
        <end position="277"/>
    </location>
</feature>
<organism evidence="3 4">
    <name type="scientific">Nocardiopsis mangrovi</name>
    <dbReference type="NCBI Taxonomy" id="1179818"/>
    <lineage>
        <taxon>Bacteria</taxon>
        <taxon>Bacillati</taxon>
        <taxon>Actinomycetota</taxon>
        <taxon>Actinomycetes</taxon>
        <taxon>Streptosporangiales</taxon>
        <taxon>Nocardiopsidaceae</taxon>
        <taxon>Nocardiopsis</taxon>
    </lineage>
</organism>
<dbReference type="RefSeq" id="WP_378577452.1">
    <property type="nucleotide sequence ID" value="NZ_JBHSFQ010000024.1"/>
</dbReference>
<dbReference type="Gene3D" id="1.10.510.10">
    <property type="entry name" value="Transferase(Phosphotransferase) domain 1"/>
    <property type="match status" value="1"/>
</dbReference>
<dbReference type="SUPFAM" id="SSF56112">
    <property type="entry name" value="Protein kinase-like (PK-like)"/>
    <property type="match status" value="1"/>
</dbReference>
<dbReference type="InterPro" id="IPR011009">
    <property type="entry name" value="Kinase-like_dom_sf"/>
</dbReference>
<keyword evidence="2" id="KW-0472">Membrane</keyword>
<keyword evidence="3" id="KW-0418">Kinase</keyword>
<protein>
    <submittedName>
        <fullName evidence="3">Protein kinase family protein</fullName>
    </submittedName>
</protein>
<keyword evidence="4" id="KW-1185">Reference proteome</keyword>
<dbReference type="GO" id="GO:0016301">
    <property type="term" value="F:kinase activity"/>
    <property type="evidence" value="ECO:0007669"/>
    <property type="project" value="UniProtKB-KW"/>
</dbReference>
<evidence type="ECO:0000313" key="4">
    <source>
        <dbReference type="Proteomes" id="UP001595923"/>
    </source>
</evidence>
<accession>A0ABV9DZR0</accession>
<gene>
    <name evidence="3" type="ORF">ACFO4E_21195</name>
</gene>